<reference evidence="3" key="1">
    <citation type="submission" date="2015-04" db="UniProtKB">
        <authorList>
            <consortium name="EnsemblPlants"/>
        </authorList>
    </citation>
    <scope>IDENTIFICATION</scope>
    <source>
        <strain evidence="3">SL10</strain>
    </source>
</reference>
<dbReference type="Gramene" id="ONIVA02G37580.1">
    <property type="protein sequence ID" value="ONIVA02G37580.1"/>
    <property type="gene ID" value="ONIVA02G37580"/>
</dbReference>
<sequence length="189" mass="21883">MASQARWLILCTLQSALRLVMHPLIMHPRINQCKVSSTSFLSFLTVNSGLDHALTNQWSALLRERITRAERKLWHRMHKLQQITMLLQALHCRLQICSLFLSFCMDKELMEGTFGNLLRQKPSGNWQKSNPPPTVEYYSRNPHQNSHHDHEQHGVLKYLDLCLVIRAPLFLLPDLLLRLCIVALPLCLG</sequence>
<accession>A0A0E0GDW8</accession>
<evidence type="ECO:0000313" key="3">
    <source>
        <dbReference type="EnsemblPlants" id="ONIVA02G37580.1"/>
    </source>
</evidence>
<protein>
    <submittedName>
        <fullName evidence="3">Uncharacterized protein</fullName>
    </submittedName>
</protein>
<dbReference type="Proteomes" id="UP000006591">
    <property type="component" value="Chromosome 2"/>
</dbReference>
<feature type="chain" id="PRO_5002360619" evidence="2">
    <location>
        <begin position="19"/>
        <end position="189"/>
    </location>
</feature>
<evidence type="ECO:0000313" key="4">
    <source>
        <dbReference type="Proteomes" id="UP000006591"/>
    </source>
</evidence>
<proteinExistence type="predicted"/>
<keyword evidence="2" id="KW-0732">Signal</keyword>
<keyword evidence="4" id="KW-1185">Reference proteome</keyword>
<name>A0A0E0GDW8_ORYNI</name>
<feature type="signal peptide" evidence="2">
    <location>
        <begin position="1"/>
        <end position="18"/>
    </location>
</feature>
<evidence type="ECO:0000256" key="2">
    <source>
        <dbReference type="SAM" id="SignalP"/>
    </source>
</evidence>
<dbReference type="HOGENOM" id="CLU_1470383_0_0_1"/>
<feature type="region of interest" description="Disordered" evidence="1">
    <location>
        <begin position="122"/>
        <end position="149"/>
    </location>
</feature>
<evidence type="ECO:0000256" key="1">
    <source>
        <dbReference type="SAM" id="MobiDB-lite"/>
    </source>
</evidence>
<organism evidence="3">
    <name type="scientific">Oryza nivara</name>
    <name type="common">Indian wild rice</name>
    <name type="synonym">Oryza sativa f. spontanea</name>
    <dbReference type="NCBI Taxonomy" id="4536"/>
    <lineage>
        <taxon>Eukaryota</taxon>
        <taxon>Viridiplantae</taxon>
        <taxon>Streptophyta</taxon>
        <taxon>Embryophyta</taxon>
        <taxon>Tracheophyta</taxon>
        <taxon>Spermatophyta</taxon>
        <taxon>Magnoliopsida</taxon>
        <taxon>Liliopsida</taxon>
        <taxon>Poales</taxon>
        <taxon>Poaceae</taxon>
        <taxon>BOP clade</taxon>
        <taxon>Oryzoideae</taxon>
        <taxon>Oryzeae</taxon>
        <taxon>Oryzinae</taxon>
        <taxon>Oryza</taxon>
    </lineage>
</organism>
<reference evidence="3" key="2">
    <citation type="submission" date="2018-04" db="EMBL/GenBank/DDBJ databases">
        <title>OnivRS2 (Oryza nivara Reference Sequence Version 2).</title>
        <authorList>
            <person name="Zhang J."/>
            <person name="Kudrna D."/>
            <person name="Lee S."/>
            <person name="Talag J."/>
            <person name="Rajasekar S."/>
            <person name="Welchert J."/>
            <person name="Hsing Y.-I."/>
            <person name="Wing R.A."/>
        </authorList>
    </citation>
    <scope>NUCLEOTIDE SEQUENCE [LARGE SCALE GENOMIC DNA]</scope>
    <source>
        <strain evidence="3">SL10</strain>
    </source>
</reference>
<dbReference type="EnsemblPlants" id="ONIVA02G37580.1">
    <property type="protein sequence ID" value="ONIVA02G37580.1"/>
    <property type="gene ID" value="ONIVA02G37580"/>
</dbReference>
<dbReference type="AlphaFoldDB" id="A0A0E0GDW8"/>